<sequence length="129" mass="14466">MEIHRILFQLFNRTGVAIEREVEEFAQEFQVQQPQKLTKAFKQSDNLVTIPIPTGIQFKYVLILGTYLADDTAIGVKKDDPAPIVVRINESATDHPLPQGFMAWSGGLTSLRVATTYDTNQVLVEVYLG</sequence>
<dbReference type="EMBL" id="NPDV01000023">
    <property type="protein sequence ID" value="PJZ51554.1"/>
    <property type="molecule type" value="Genomic_DNA"/>
</dbReference>
<dbReference type="Proteomes" id="UP000232188">
    <property type="component" value="Unassembled WGS sequence"/>
</dbReference>
<dbReference type="AlphaFoldDB" id="A0A2M9YJ73"/>
<organism evidence="1 4">
    <name type="scientific">Leptospira adleri</name>
    <dbReference type="NCBI Taxonomy" id="2023186"/>
    <lineage>
        <taxon>Bacteria</taxon>
        <taxon>Pseudomonadati</taxon>
        <taxon>Spirochaetota</taxon>
        <taxon>Spirochaetia</taxon>
        <taxon>Leptospirales</taxon>
        <taxon>Leptospiraceae</taxon>
        <taxon>Leptospira</taxon>
    </lineage>
</organism>
<protein>
    <submittedName>
        <fullName evidence="1">Uncharacterized protein</fullName>
    </submittedName>
</protein>
<dbReference type="RefSeq" id="WP_100787514.1">
    <property type="nucleotide sequence ID" value="NZ_NPDU01000070.1"/>
</dbReference>
<evidence type="ECO:0000313" key="1">
    <source>
        <dbReference type="EMBL" id="PJZ51554.1"/>
    </source>
</evidence>
<proteinExistence type="predicted"/>
<reference evidence="3 4" key="1">
    <citation type="submission" date="2017-07" db="EMBL/GenBank/DDBJ databases">
        <title>Leptospira spp. isolated from tropical soils.</title>
        <authorList>
            <person name="Thibeaux R."/>
            <person name="Iraola G."/>
            <person name="Ferres I."/>
            <person name="Bierque E."/>
            <person name="Girault D."/>
            <person name="Soupe-Gilbert M.-E."/>
            <person name="Picardeau M."/>
            <person name="Goarant C."/>
        </authorList>
    </citation>
    <scope>NUCLEOTIDE SEQUENCE [LARGE SCALE GENOMIC DNA]</scope>
    <source>
        <strain evidence="1 4">FH2-B-C1</strain>
        <strain evidence="2 3">FH2-B-D1</strain>
    </source>
</reference>
<dbReference type="Proteomes" id="UP000232149">
    <property type="component" value="Unassembled WGS sequence"/>
</dbReference>
<evidence type="ECO:0000313" key="3">
    <source>
        <dbReference type="Proteomes" id="UP000232149"/>
    </source>
</evidence>
<evidence type="ECO:0000313" key="2">
    <source>
        <dbReference type="EMBL" id="PJZ60275.1"/>
    </source>
</evidence>
<accession>A0A2M9YJ73</accession>
<name>A0A2M9YJ73_9LEPT</name>
<evidence type="ECO:0000313" key="4">
    <source>
        <dbReference type="Proteomes" id="UP000232188"/>
    </source>
</evidence>
<gene>
    <name evidence="2" type="ORF">CH376_19345</name>
    <name evidence="1" type="ORF">CH380_19825</name>
</gene>
<dbReference type="EMBL" id="NPDU01000070">
    <property type="protein sequence ID" value="PJZ60275.1"/>
    <property type="molecule type" value="Genomic_DNA"/>
</dbReference>
<keyword evidence="3" id="KW-1185">Reference proteome</keyword>
<comment type="caution">
    <text evidence="1">The sequence shown here is derived from an EMBL/GenBank/DDBJ whole genome shotgun (WGS) entry which is preliminary data.</text>
</comment>